<proteinExistence type="predicted"/>
<dbReference type="AlphaFoldDB" id="A0AAV2DAA0"/>
<accession>A0AAV2DAA0</accession>
<evidence type="ECO:0000313" key="1">
    <source>
        <dbReference type="EMBL" id="CAL1370500.1"/>
    </source>
</evidence>
<reference evidence="1 2" key="1">
    <citation type="submission" date="2024-04" db="EMBL/GenBank/DDBJ databases">
        <authorList>
            <person name="Fracassetti M."/>
        </authorList>
    </citation>
    <scope>NUCLEOTIDE SEQUENCE [LARGE SCALE GENOMIC DNA]</scope>
</reference>
<dbReference type="EMBL" id="OZ034815">
    <property type="protein sequence ID" value="CAL1370500.1"/>
    <property type="molecule type" value="Genomic_DNA"/>
</dbReference>
<protein>
    <submittedName>
        <fullName evidence="1">Uncharacterized protein</fullName>
    </submittedName>
</protein>
<name>A0AAV2DAA0_9ROSI</name>
<dbReference type="Proteomes" id="UP001497516">
    <property type="component" value="Chromosome 2"/>
</dbReference>
<keyword evidence="2" id="KW-1185">Reference proteome</keyword>
<sequence length="92" mass="10114">MAKGRRLHSSLCRRAADEAGLYGGTGTSLETKGIWRVAVRLLTVESWREGGMTTVTQQATVLFDEKTMASLETRAMMETILGLGGEFFEIDN</sequence>
<evidence type="ECO:0000313" key="2">
    <source>
        <dbReference type="Proteomes" id="UP001497516"/>
    </source>
</evidence>
<organism evidence="1 2">
    <name type="scientific">Linum trigynum</name>
    <dbReference type="NCBI Taxonomy" id="586398"/>
    <lineage>
        <taxon>Eukaryota</taxon>
        <taxon>Viridiplantae</taxon>
        <taxon>Streptophyta</taxon>
        <taxon>Embryophyta</taxon>
        <taxon>Tracheophyta</taxon>
        <taxon>Spermatophyta</taxon>
        <taxon>Magnoliopsida</taxon>
        <taxon>eudicotyledons</taxon>
        <taxon>Gunneridae</taxon>
        <taxon>Pentapetalae</taxon>
        <taxon>rosids</taxon>
        <taxon>fabids</taxon>
        <taxon>Malpighiales</taxon>
        <taxon>Linaceae</taxon>
        <taxon>Linum</taxon>
    </lineage>
</organism>
<gene>
    <name evidence="1" type="ORF">LTRI10_LOCUS12623</name>
</gene>